<proteinExistence type="predicted"/>
<protein>
    <recommendedName>
        <fullName evidence="3">C-type lectin domain-containing protein</fullName>
    </recommendedName>
</protein>
<dbReference type="SUPFAM" id="SSF56436">
    <property type="entry name" value="C-type lectin-like"/>
    <property type="match status" value="2"/>
</dbReference>
<dbReference type="Gene3D" id="3.10.100.10">
    <property type="entry name" value="Mannose-Binding Protein A, subunit A"/>
    <property type="match status" value="1"/>
</dbReference>
<dbReference type="InterPro" id="IPR016187">
    <property type="entry name" value="CTDL_fold"/>
</dbReference>
<evidence type="ECO:0000313" key="1">
    <source>
        <dbReference type="EMBL" id="CAF4064121.1"/>
    </source>
</evidence>
<reference evidence="1" key="1">
    <citation type="submission" date="2021-02" db="EMBL/GenBank/DDBJ databases">
        <authorList>
            <person name="Nowell W R."/>
        </authorList>
    </citation>
    <scope>NUCLEOTIDE SEQUENCE</scope>
</reference>
<dbReference type="Proteomes" id="UP000663874">
    <property type="component" value="Unassembled WGS sequence"/>
</dbReference>
<accession>A0A819SS88</accession>
<dbReference type="InterPro" id="IPR016186">
    <property type="entry name" value="C-type_lectin-like/link_sf"/>
</dbReference>
<dbReference type="AlphaFoldDB" id="A0A819SS88"/>
<evidence type="ECO:0008006" key="3">
    <source>
        <dbReference type="Google" id="ProtNLM"/>
    </source>
</evidence>
<evidence type="ECO:0000313" key="2">
    <source>
        <dbReference type="Proteomes" id="UP000663874"/>
    </source>
</evidence>
<organism evidence="1 2">
    <name type="scientific">Rotaria sordida</name>
    <dbReference type="NCBI Taxonomy" id="392033"/>
    <lineage>
        <taxon>Eukaryota</taxon>
        <taxon>Metazoa</taxon>
        <taxon>Spiralia</taxon>
        <taxon>Gnathifera</taxon>
        <taxon>Rotifera</taxon>
        <taxon>Eurotatoria</taxon>
        <taxon>Bdelloidea</taxon>
        <taxon>Philodinida</taxon>
        <taxon>Philodinidae</taxon>
        <taxon>Rotaria</taxon>
    </lineage>
</organism>
<comment type="caution">
    <text evidence="1">The sequence shown here is derived from an EMBL/GenBank/DDBJ whole genome shotgun (WGS) entry which is preliminary data.</text>
</comment>
<sequence>MLLMNFVAKKCHSFVDASNTKPELESEVSYTEKSDELISDIDVNLSSINEFQMSNSNNDNNSNIEDNSCLVFERSIIDEKQRHFTIKTSQISICSESKHVLCEVKSTIGFHSQEICYQKPLTLGLPAVISNYLTNELCVSVCETLGTRLAIINMNKCYCVHNNAEQVTSDNTNYINYRTKNCGNPCPGFQIIGGKRPCVHLGKLVRNNSYTTAQSYCESMGGVLAKINDIVEIQDLLPQYMLGKGYFDKYPFSNSQKIDDMVKHFWIDRVSHTLSDSKISNRLISKCFNTSKSIDRNCIALDYERVLIDGVAAVMQCFSESDQCSLTSTIPVCVDKNLESHLSIMPSMENGDLSNIKVNISTDYSCGNDTDYHLIGDYCYKVLLHETTWHEAKAECEREKAKLFLPEKGEISYLVEQLFLHRRSYTSSDIAHIDVFYDNQNLTTTQCKTSSTSSFKPVFNLDAVDRSCKISLFGDYSILFPFPCKIREVIDRSKTHKTACGYIDFQWCDLRRLSCNQESCNRSATVICQKSPTIITHVITAKSTLKNM</sequence>
<name>A0A819SS88_9BILA</name>
<dbReference type="EMBL" id="CAJOBE010008558">
    <property type="protein sequence ID" value="CAF4064121.1"/>
    <property type="molecule type" value="Genomic_DNA"/>
</dbReference>
<gene>
    <name evidence="1" type="ORF">FNK824_LOCUS29426</name>
</gene>